<dbReference type="InterPro" id="IPR044145">
    <property type="entry name" value="IF2_II"/>
</dbReference>
<dbReference type="GO" id="GO:0005829">
    <property type="term" value="C:cytosol"/>
    <property type="evidence" value="ECO:0007669"/>
    <property type="project" value="TreeGrafter"/>
</dbReference>
<evidence type="ECO:0000313" key="15">
    <source>
        <dbReference type="EMBL" id="EDS71501.1"/>
    </source>
</evidence>
<evidence type="ECO:0000256" key="4">
    <source>
        <dbReference type="ARBA" id="ARBA00022490"/>
    </source>
</evidence>
<evidence type="ECO:0000256" key="3">
    <source>
        <dbReference type="ARBA" id="ARBA00020675"/>
    </source>
</evidence>
<dbReference type="Pfam" id="PF03144">
    <property type="entry name" value="GTP_EFTU_D2"/>
    <property type="match status" value="1"/>
</dbReference>
<dbReference type="FunFam" id="3.40.50.10050:FF:000001">
    <property type="entry name" value="Translation initiation factor IF-2"/>
    <property type="match status" value="1"/>
</dbReference>
<dbReference type="CDD" id="cd03692">
    <property type="entry name" value="mtIF2_IVc"/>
    <property type="match status" value="1"/>
</dbReference>
<evidence type="ECO:0000256" key="1">
    <source>
        <dbReference type="ARBA" id="ARBA00004496"/>
    </source>
</evidence>
<dbReference type="OrthoDB" id="9811804at2"/>
<feature type="compositionally biased region" description="Basic and acidic residues" evidence="13">
    <location>
        <begin position="146"/>
        <end position="178"/>
    </location>
</feature>
<dbReference type="SUPFAM" id="SSF50447">
    <property type="entry name" value="Translation proteins"/>
    <property type="match status" value="2"/>
</dbReference>
<dbReference type="AlphaFoldDB" id="B1CB54"/>
<evidence type="ECO:0000256" key="2">
    <source>
        <dbReference type="ARBA" id="ARBA00007733"/>
    </source>
</evidence>
<evidence type="ECO:0000256" key="12">
    <source>
        <dbReference type="RuleBase" id="RU000645"/>
    </source>
</evidence>
<keyword evidence="7 10" id="KW-0648">Protein biosynthesis</keyword>
<dbReference type="InterPro" id="IPR015760">
    <property type="entry name" value="TIF_IF2"/>
</dbReference>
<evidence type="ECO:0000256" key="6">
    <source>
        <dbReference type="ARBA" id="ARBA00022741"/>
    </source>
</evidence>
<dbReference type="Pfam" id="PF04760">
    <property type="entry name" value="IF2_N"/>
    <property type="match status" value="2"/>
</dbReference>
<dbReference type="InterPro" id="IPR023115">
    <property type="entry name" value="TIF_IF2_dom3"/>
</dbReference>
<dbReference type="PROSITE" id="PS01176">
    <property type="entry name" value="IF2"/>
    <property type="match status" value="1"/>
</dbReference>
<comment type="similarity">
    <text evidence="2 10 11">Belongs to the TRAFAC class translation factor GTPase superfamily. Classic translation factor GTPase family. IF-2 subfamily.</text>
</comment>
<feature type="binding site" evidence="10">
    <location>
        <begin position="427"/>
        <end position="430"/>
    </location>
    <ligand>
        <name>GTP</name>
        <dbReference type="ChEBI" id="CHEBI:37565"/>
    </ligand>
</feature>
<keyword evidence="16" id="KW-1185">Reference proteome</keyword>
<feature type="domain" description="Tr-type G" evidence="14">
    <location>
        <begin position="318"/>
        <end position="487"/>
    </location>
</feature>
<organism evidence="15 16">
    <name type="scientific">Anaerofustis stercorihominis DSM 17244</name>
    <dbReference type="NCBI Taxonomy" id="445971"/>
    <lineage>
        <taxon>Bacteria</taxon>
        <taxon>Bacillati</taxon>
        <taxon>Bacillota</taxon>
        <taxon>Clostridia</taxon>
        <taxon>Eubacteriales</taxon>
        <taxon>Eubacteriaceae</taxon>
        <taxon>Anaerofustis</taxon>
    </lineage>
</organism>
<dbReference type="InterPro" id="IPR036925">
    <property type="entry name" value="TIF_IF2_dom3_sf"/>
</dbReference>
<feature type="binding site" evidence="10">
    <location>
        <begin position="327"/>
        <end position="334"/>
    </location>
    <ligand>
        <name>GTP</name>
        <dbReference type="ChEBI" id="CHEBI:37565"/>
    </ligand>
</feature>
<dbReference type="Gene3D" id="1.10.10.2480">
    <property type="match status" value="1"/>
</dbReference>
<comment type="subcellular location">
    <subcellularLocation>
        <location evidence="1 10 12">Cytoplasm</location>
    </subcellularLocation>
</comment>
<dbReference type="PANTHER" id="PTHR43381">
    <property type="entry name" value="TRANSLATION INITIATION FACTOR IF-2-RELATED"/>
    <property type="match status" value="1"/>
</dbReference>
<evidence type="ECO:0000259" key="14">
    <source>
        <dbReference type="PROSITE" id="PS51722"/>
    </source>
</evidence>
<dbReference type="FunFam" id="3.40.50.300:FF:000019">
    <property type="entry name" value="Translation initiation factor IF-2"/>
    <property type="match status" value="1"/>
</dbReference>
<comment type="function">
    <text evidence="9 10 11">One of the essential components for the initiation of protein synthesis. Protects formylmethionyl-tRNA from spontaneous hydrolysis and promotes its binding to the 30S ribosomal subunits. Also involved in the hydrolysis of GTP during the formation of the 70S ribosomal complex.</text>
</comment>
<dbReference type="FunFam" id="2.40.30.10:FF:000054">
    <property type="entry name" value="Translation initiation factor IF-2"/>
    <property type="match status" value="1"/>
</dbReference>
<keyword evidence="4 10" id="KW-0963">Cytoplasm</keyword>
<dbReference type="Gene3D" id="2.40.30.10">
    <property type="entry name" value="Translation factors"/>
    <property type="match status" value="2"/>
</dbReference>
<dbReference type="InterPro" id="IPR004161">
    <property type="entry name" value="EFTu-like_2"/>
</dbReference>
<dbReference type="InterPro" id="IPR000178">
    <property type="entry name" value="TF_IF2_bacterial-like"/>
</dbReference>
<dbReference type="Gene3D" id="3.40.50.10050">
    <property type="entry name" value="Translation initiation factor IF- 2, domain 3"/>
    <property type="match status" value="1"/>
</dbReference>
<dbReference type="PROSITE" id="PS51722">
    <property type="entry name" value="G_TR_2"/>
    <property type="match status" value="1"/>
</dbReference>
<evidence type="ECO:0000313" key="16">
    <source>
        <dbReference type="Proteomes" id="UP000005178"/>
    </source>
</evidence>
<dbReference type="SUPFAM" id="SSF52156">
    <property type="entry name" value="Initiation factor IF2/eIF5b, domain 3"/>
    <property type="match status" value="1"/>
</dbReference>
<evidence type="ECO:0000256" key="5">
    <source>
        <dbReference type="ARBA" id="ARBA00022540"/>
    </source>
</evidence>
<dbReference type="Pfam" id="PF22042">
    <property type="entry name" value="EF-G_D2"/>
    <property type="match status" value="1"/>
</dbReference>
<comment type="caution">
    <text evidence="15">The sequence shown here is derived from an EMBL/GenBank/DDBJ whole genome shotgun (WGS) entry which is preliminary data.</text>
</comment>
<dbReference type="Proteomes" id="UP000005178">
    <property type="component" value="Unassembled WGS sequence"/>
</dbReference>
<evidence type="ECO:0000256" key="8">
    <source>
        <dbReference type="ARBA" id="ARBA00023134"/>
    </source>
</evidence>
<sequence>MRVYDMAKEYGFQSKEFAEIMKGMGIPVKNHMSAVTAQQEKYFRNNFNKEAYLNSLNDKNPSKKEGPKKEQPKKQPKEQQTKNKPNDKKPEIITERKPLKQEAKKVENKQVKPKENKGNDEPGVVVIYDKDKKPAKKKPNAGNKHYNYDAKEESDSNVKGEKFQKKKPDNKTPNKSERPQNNNKKKNKNKNKKDNKKEVVPKFIDNSKRSKKNKATYKKKNKQEREERQLENSQVTEITIMEGVTVGELAAKLNKAPTEVIKVLMGYGVMAAVNQSIDFDTASIVCEEFGVTCELEDENQAMDDLFDTHYQNEDELVKRPPIITVMGHVDHGKTSLLDAIRHTNVISGEAGGITQHIGAYTIMIKDEKITFIDTPGHEAFTAMRSRGASVTDIAVLVVAADDGVMPQTVEAINHAKDAGVPIIVAVNKIDKPGANPDKVKQELTEYGLVSEDWGGDTICVNISAKKREGIEELLEMILLVAEVEDLKAHPTKKAIGTVIEARLDKQKGTVATLLVKSGVLHDGDIVVCNDVFGKVRAMMDDKGNKVKVAGPSTAIEILGFNEVPGAGEKFFVAENERDGRKYAERRKAIMKENALKKSGPVSLDDLFNQISEGELKELKLIVKADVRGSLEALSQSLEKLNDNDEGVRVSVIHGGVGAIAESDVALAAASNALIIAFNVRPDANAKAMAMKEEVEIRSYNVIYHVMEEIEKALKGLLDPEFKEVVVGNAEVRETFKVPNIGLVAGSYVTDGTINRNDKIRVIRDGVVIFESEIASLKRFKDDAKEVQAGYECGIGVENFNDIKVGDTFETFKMEEIERE</sequence>
<proteinExistence type="inferred from homology"/>
<feature type="compositionally biased region" description="Basic and acidic residues" evidence="13">
    <location>
        <begin position="195"/>
        <end position="208"/>
    </location>
</feature>
<dbReference type="GO" id="GO:0003743">
    <property type="term" value="F:translation initiation factor activity"/>
    <property type="evidence" value="ECO:0007669"/>
    <property type="project" value="UniProtKB-UniRule"/>
</dbReference>
<dbReference type="NCBIfam" id="TIGR00231">
    <property type="entry name" value="small_GTP"/>
    <property type="match status" value="1"/>
</dbReference>
<dbReference type="InterPro" id="IPR053905">
    <property type="entry name" value="EF-G-like_DII"/>
</dbReference>
<evidence type="ECO:0000256" key="10">
    <source>
        <dbReference type="HAMAP-Rule" id="MF_00100"/>
    </source>
</evidence>
<dbReference type="InterPro" id="IPR009000">
    <property type="entry name" value="Transl_B-barrel_sf"/>
</dbReference>
<dbReference type="RefSeq" id="WP_007049971.1">
    <property type="nucleotide sequence ID" value="NZ_DS560019.1"/>
</dbReference>
<dbReference type="HAMAP" id="MF_00100_B">
    <property type="entry name" value="IF_2_B"/>
    <property type="match status" value="1"/>
</dbReference>
<reference evidence="15" key="1">
    <citation type="submission" date="2008-01" db="EMBL/GenBank/DDBJ databases">
        <authorList>
            <person name="Fulton L."/>
            <person name="Clifton S."/>
            <person name="Fulton B."/>
            <person name="Xu J."/>
            <person name="Minx P."/>
            <person name="Pepin K.H."/>
            <person name="Johnson M."/>
            <person name="Thiruvilangam P."/>
            <person name="Bhonagiri V."/>
            <person name="Nash W.E."/>
            <person name="Mardis E.R."/>
            <person name="Wilson R.K."/>
        </authorList>
    </citation>
    <scope>NUCLEOTIDE SEQUENCE [LARGE SCALE GENOMIC DNA]</scope>
    <source>
        <strain evidence="15">DSM 17244</strain>
    </source>
</reference>
<dbReference type="InterPro" id="IPR006847">
    <property type="entry name" value="IF2_N"/>
</dbReference>
<keyword evidence="5 10" id="KW-0396">Initiation factor</keyword>
<dbReference type="SUPFAM" id="SSF52540">
    <property type="entry name" value="P-loop containing nucleoside triphosphate hydrolases"/>
    <property type="match status" value="1"/>
</dbReference>
<dbReference type="GeneID" id="98000309"/>
<dbReference type="InterPro" id="IPR000795">
    <property type="entry name" value="T_Tr_GTP-bd_dom"/>
</dbReference>
<evidence type="ECO:0000256" key="11">
    <source>
        <dbReference type="RuleBase" id="RU000644"/>
    </source>
</evidence>
<dbReference type="InterPro" id="IPR005225">
    <property type="entry name" value="Small_GTP-bd"/>
</dbReference>
<name>B1CB54_9FIRM</name>
<accession>B1CB54</accession>
<gene>
    <name evidence="10 15" type="primary">infB</name>
    <name evidence="15" type="ORF">ANASTE_01203</name>
</gene>
<evidence type="ECO:0000256" key="7">
    <source>
        <dbReference type="ARBA" id="ARBA00022917"/>
    </source>
</evidence>
<dbReference type="GO" id="GO:0003924">
    <property type="term" value="F:GTPase activity"/>
    <property type="evidence" value="ECO:0007669"/>
    <property type="project" value="UniProtKB-UniRule"/>
</dbReference>
<dbReference type="CDD" id="cd03702">
    <property type="entry name" value="IF2_mtIF2_II"/>
    <property type="match status" value="1"/>
</dbReference>
<dbReference type="Pfam" id="PF11987">
    <property type="entry name" value="IF-2"/>
    <property type="match status" value="1"/>
</dbReference>
<feature type="compositionally biased region" description="Basic and acidic residues" evidence="13">
    <location>
        <begin position="60"/>
        <end position="120"/>
    </location>
</feature>
<dbReference type="InterPro" id="IPR027417">
    <property type="entry name" value="P-loop_NTPase"/>
</dbReference>
<keyword evidence="6 10" id="KW-0547">Nucleotide-binding</keyword>
<dbReference type="FunFam" id="2.40.30.10:FF:000008">
    <property type="entry name" value="Translation initiation factor IF-2"/>
    <property type="match status" value="1"/>
</dbReference>
<dbReference type="STRING" id="445971.ANASTE_01203"/>
<dbReference type="HOGENOM" id="CLU_006301_5_1_9"/>
<dbReference type="eggNOG" id="COG0532">
    <property type="taxonomic scope" value="Bacteria"/>
</dbReference>
<dbReference type="GO" id="GO:0005525">
    <property type="term" value="F:GTP binding"/>
    <property type="evidence" value="ECO:0007669"/>
    <property type="project" value="UniProtKB-KW"/>
</dbReference>
<feature type="compositionally biased region" description="Basic residues" evidence="13">
    <location>
        <begin position="183"/>
        <end position="194"/>
    </location>
</feature>
<protein>
    <recommendedName>
        <fullName evidence="3 10">Translation initiation factor IF-2</fullName>
    </recommendedName>
</protein>
<feature type="region of interest" description="G-domain" evidence="10">
    <location>
        <begin position="321"/>
        <end position="469"/>
    </location>
</feature>
<feature type="binding site" evidence="10">
    <location>
        <begin position="373"/>
        <end position="377"/>
    </location>
    <ligand>
        <name>GTP</name>
        <dbReference type="ChEBI" id="CHEBI:37565"/>
    </ligand>
</feature>
<dbReference type="PANTHER" id="PTHR43381:SF5">
    <property type="entry name" value="TR-TYPE G DOMAIN-CONTAINING PROTEIN"/>
    <property type="match status" value="1"/>
</dbReference>
<evidence type="ECO:0000256" key="13">
    <source>
        <dbReference type="SAM" id="MobiDB-lite"/>
    </source>
</evidence>
<dbReference type="CDD" id="cd01887">
    <property type="entry name" value="IF2_eIF5B"/>
    <property type="match status" value="1"/>
</dbReference>
<dbReference type="Gene3D" id="3.40.50.300">
    <property type="entry name" value="P-loop containing nucleotide triphosphate hydrolases"/>
    <property type="match status" value="1"/>
</dbReference>
<dbReference type="NCBIfam" id="TIGR00487">
    <property type="entry name" value="IF-2"/>
    <property type="match status" value="1"/>
</dbReference>
<evidence type="ECO:0000256" key="9">
    <source>
        <dbReference type="ARBA" id="ARBA00025162"/>
    </source>
</evidence>
<dbReference type="Pfam" id="PF00009">
    <property type="entry name" value="GTP_EFTU"/>
    <property type="match status" value="1"/>
</dbReference>
<feature type="compositionally biased region" description="Basic residues" evidence="13">
    <location>
        <begin position="209"/>
        <end position="222"/>
    </location>
</feature>
<reference evidence="15" key="2">
    <citation type="submission" date="2013-08" db="EMBL/GenBank/DDBJ databases">
        <title>Draft genome sequence of Anaerofustis stercorihominis (DSM 17244).</title>
        <authorList>
            <person name="Sudarsanam P."/>
            <person name="Ley R."/>
            <person name="Guruge J."/>
            <person name="Turnbaugh P.J."/>
            <person name="Mahowald M."/>
            <person name="Liep D."/>
            <person name="Gordon J."/>
        </authorList>
    </citation>
    <scope>NUCLEOTIDE SEQUENCE</scope>
    <source>
        <strain evidence="15">DSM 17244</strain>
    </source>
</reference>
<keyword evidence="8 10" id="KW-0342">GTP-binding</keyword>
<feature type="region of interest" description="Disordered" evidence="13">
    <location>
        <begin position="48"/>
        <end position="232"/>
    </location>
</feature>
<dbReference type="EMBL" id="ABIL02000006">
    <property type="protein sequence ID" value="EDS71501.1"/>
    <property type="molecule type" value="Genomic_DNA"/>
</dbReference>